<feature type="domain" description="SLH" evidence="7">
    <location>
        <begin position="2023"/>
        <end position="2081"/>
    </location>
</feature>
<dbReference type="PANTHER" id="PTHR45622">
    <property type="entry name" value="UBIQUITIN-PROTEIN LIGASE E3A-RELATED"/>
    <property type="match status" value="1"/>
</dbReference>
<evidence type="ECO:0000259" key="7">
    <source>
        <dbReference type="PROSITE" id="PS51272"/>
    </source>
</evidence>
<dbReference type="InterPro" id="IPR001119">
    <property type="entry name" value="SLH_dom"/>
</dbReference>
<dbReference type="EMBL" id="SSOB01000019">
    <property type="protein sequence ID" value="THF77584.1"/>
    <property type="molecule type" value="Genomic_DNA"/>
</dbReference>
<dbReference type="InterPro" id="IPR051709">
    <property type="entry name" value="Ub-ligase/GTPase-reg"/>
</dbReference>
<dbReference type="InterPro" id="IPR014756">
    <property type="entry name" value="Ig_E-set"/>
</dbReference>
<keyword evidence="5" id="KW-0624">Polysaccharide degradation</keyword>
<dbReference type="Pfam" id="PF00395">
    <property type="entry name" value="SLH"/>
    <property type="match status" value="3"/>
</dbReference>
<feature type="domain" description="SLH" evidence="7">
    <location>
        <begin position="1896"/>
        <end position="1954"/>
    </location>
</feature>
<keyword evidence="4" id="KW-0119">Carbohydrate metabolism</keyword>
<proteinExistence type="predicted"/>
<dbReference type="InterPro" id="IPR013783">
    <property type="entry name" value="Ig-like_fold"/>
</dbReference>
<evidence type="ECO:0000313" key="8">
    <source>
        <dbReference type="EMBL" id="THF77584.1"/>
    </source>
</evidence>
<dbReference type="OrthoDB" id="2480046at2"/>
<dbReference type="PROSITE" id="PS50012">
    <property type="entry name" value="RCC1_3"/>
    <property type="match status" value="4"/>
</dbReference>
<dbReference type="Pfam" id="PF18998">
    <property type="entry name" value="Flg_new_2"/>
    <property type="match status" value="1"/>
</dbReference>
<dbReference type="Gene3D" id="2.60.40.10">
    <property type="entry name" value="Immunoglobulins"/>
    <property type="match status" value="3"/>
</dbReference>
<dbReference type="InterPro" id="IPR044060">
    <property type="entry name" value="Bacterial_rp_domain"/>
</dbReference>
<dbReference type="NCBIfam" id="TIGR02543">
    <property type="entry name" value="List_Bact_rpt"/>
    <property type="match status" value="1"/>
</dbReference>
<evidence type="ECO:0000313" key="9">
    <source>
        <dbReference type="Proteomes" id="UP000310636"/>
    </source>
</evidence>
<evidence type="ECO:0000256" key="6">
    <source>
        <dbReference type="SAM" id="MobiDB-lite"/>
    </source>
</evidence>
<evidence type="ECO:0000256" key="5">
    <source>
        <dbReference type="ARBA" id="ARBA00023326"/>
    </source>
</evidence>
<evidence type="ECO:0000256" key="4">
    <source>
        <dbReference type="ARBA" id="ARBA00023277"/>
    </source>
</evidence>
<dbReference type="PROSITE" id="PS00626">
    <property type="entry name" value="RCC1_2"/>
    <property type="match status" value="1"/>
</dbReference>
<dbReference type="Pfam" id="PF13540">
    <property type="entry name" value="RCC1_2"/>
    <property type="match status" value="3"/>
</dbReference>
<dbReference type="InterPro" id="IPR000408">
    <property type="entry name" value="Reg_chr_condens"/>
</dbReference>
<dbReference type="InterPro" id="IPR013378">
    <property type="entry name" value="InlB-like_B-rpt"/>
</dbReference>
<dbReference type="InterPro" id="IPR005102">
    <property type="entry name" value="Carbo-bd_X2"/>
</dbReference>
<accession>A0A4S4BRW3</accession>
<dbReference type="GO" id="GO:0030245">
    <property type="term" value="P:cellulose catabolic process"/>
    <property type="evidence" value="ECO:0007669"/>
    <property type="project" value="UniProtKB-KW"/>
</dbReference>
<dbReference type="Gene3D" id="2.130.10.30">
    <property type="entry name" value="Regulator of chromosome condensation 1/beta-lactamase-inhibitor protein II"/>
    <property type="match status" value="2"/>
</dbReference>
<evidence type="ECO:0000256" key="3">
    <source>
        <dbReference type="ARBA" id="ARBA00023001"/>
    </source>
</evidence>
<evidence type="ECO:0000256" key="1">
    <source>
        <dbReference type="ARBA" id="ARBA00022729"/>
    </source>
</evidence>
<sequence>MNQHKRIRRVVAALLSVAIVLGWVPAMETASASTIELTTGSTTVTVTKIAAGQNNSIALKSDGTILAWGKNINDWAKPPEGLTGVVDIYAKDTTFLARKSNGTIVAWGSNEVGEATIPSGLTNVISMASAGRHTLVVSSALTGINTGKVYGWGLNGNGQVTVPSAVATGGVTKVAAGTYYSMALTSLGKIVDWGSNGAGATSIPADLTNVVDIDAGFYYALALKSDGTVVAWGKEYNDNDILDVSGLTNVKAISANSTYALALKNDGTVVGWGYSAYGAATPPAGLTDVVAIAAGVNHALALKSDGTVVGWGSDLSGNSLVPGENVLSGLTVTGAGTVAAPSPAFSSSTTAYQYNIDPGTTSVNVNAVLADTAYSALYINDRLQTSGSAVNVSVPTAGAAIKVKVAPYMKPQAAKTYTLTILRDRVAPTVTLSPNGSTTAVKTISTSVQVTDATSGVDTLEYAWSQSSSTPASGWAAFSLVASTNSKQFTYTGVDGNWYLHIRAKDYAGNETNATSASFLIDATAPELTVTMKNADDSTYSNDTWTNQDVTITAAAPDAHSTSVTLKYTLDGGKTWLDYNASIPLNSDGIYTIGLQASDDAGNTAIVNRTVKIAKNTLKMTLTLTNNSAAAPYTSGDWVNAGVRAEATAETTTGNTITYTYSQKIGDIEVVTNETYNPGTTLINFINNGMNSGNFTVTDGVNTMSVPYAINIDKLSPTVTFSPNGSATAARSASVAVTVSDGDGSGLDESTLEYVWTQDTATPTDGWLPLNNDSTLTQAGVDGTWYLQVRGQDRVGNKLCKVGDDYCIDHSGTVASVVSSAFVLSNDALDSSLSPATATFDLNPSAQADVMTEMTLNGNTLESIINGGTPLVKDEDYTVGGNSVTILKSYLAAQSEGVTELTFTFSGGADQKLKITIVDSTEENSEISPDIASFDNNTIKQADVVTELTLNGNTLESISNGMAELELGTDYTKSGNTVTILKSYLDDLDLGTATLKFTFSKGDVQSLILTISDTTPSISPVTGSFDKKPSEQADVETTMTLRGTTLTSISNDGDELVKDTDYTVVVNAGDVADEDYTETYKVTILSSYLAEQSTGTTSLTFMFGTGNELTLNIDISDSRTKLSTPAIEIDYETEMLKGFATGASDSYTIDGDSVTPDGSGQLALVEADLGQTLNIVKAGDGTTTVDSDAQELPVPVRPATPTAAGVNPTTIGGVGKITGVTDDMEYKSSTGTWTDVAGTEITSLAAGTYQVRIKATATSFKSEEQTITITAYTAGMEATPVIEIDYATEELTGFEDGGSYTIDGVPVTPVGGKLDVASYLGRTLAIVKKGNETTTTDSAAQDLVVPARPATPTATGVNPTTIGGTGSIAGVTEDMEYKSSTGTWTDVTGTEIDSLAAGAYQVRVQATATSFKSEEQTITITAYTAGMEATPAIEIDFANEELTGFEDGGGSYTIDGSPVSPVGGKLDVASYLGRTLAIVKKGNETTTTDSATQDLVVPARPATPTATGVNPTTIGGVGKITGVTDDMEYKSSIGTWTDVTGTEIDSLAAGAYQVRVKATATSFKSEEQTITLTDPAPVTNYTVTVNDGGDGASGSGDYASGDTVSIQAGTRSGYSFQGWTSTDGVTFLDASSVTTAFAMIAQNVTVTANWQMNSGSSGGGGGGSSPVTPATPTITLDKQPSQPTIASVNLIATVDKDGIASATITESQVKAMIEAAQNEARNKGNTADGIGIAFHVLFGAEAVGFSVKVEDGVLALLEQEGVKLFAASTVLVNFSFDQAAILAMVGQAIGDVAIAAHPVTELSDAAKALIGSRPVYDLTVSYEKNGKSEYVTDFGKGTVALGIAYKAASAEKTDNLFAVYVNKAGKPQQLTDSRYDNDEVTFSRNSLSTYGVGYRAPAPIFSDTTMHWAKDDIAFVVSLGLIAGTSGTTFSPNTAITRGDFLMALGKLSGADVSGYTQSSFSDVSGTSAAMPYIEWAVQNNIVQGVGNNLFSPDSSITREQMAVMMARFAQATGHALPVNKQAVTFADGARISAWAREAVKAIQQSGIVQGKDNNRYDPAGNATRAEASTILRRFVEFVID</sequence>
<dbReference type="SUPFAM" id="SSF81296">
    <property type="entry name" value="E set domains"/>
    <property type="match status" value="3"/>
</dbReference>
<keyword evidence="1" id="KW-0732">Signal</keyword>
<protein>
    <recommendedName>
        <fullName evidence="7">SLH domain-containing protein</fullName>
    </recommendedName>
</protein>
<organism evidence="8 9">
    <name type="scientific">Cohnella fermenti</name>
    <dbReference type="NCBI Taxonomy" id="2565925"/>
    <lineage>
        <taxon>Bacteria</taxon>
        <taxon>Bacillati</taxon>
        <taxon>Bacillota</taxon>
        <taxon>Bacilli</taxon>
        <taxon>Bacillales</taxon>
        <taxon>Paenibacillaceae</taxon>
        <taxon>Cohnella</taxon>
    </lineage>
</organism>
<keyword evidence="3" id="KW-0136">Cellulose degradation</keyword>
<dbReference type="PROSITE" id="PS51272">
    <property type="entry name" value="SLH"/>
    <property type="match status" value="3"/>
</dbReference>
<keyword evidence="2" id="KW-0677">Repeat</keyword>
<dbReference type="Pfam" id="PF03442">
    <property type="entry name" value="CBM_X2"/>
    <property type="match status" value="3"/>
</dbReference>
<gene>
    <name evidence="8" type="ORF">E6C55_16340</name>
</gene>
<feature type="compositionally biased region" description="Polar residues" evidence="6">
    <location>
        <begin position="1666"/>
        <end position="1681"/>
    </location>
</feature>
<name>A0A4S4BRW3_9BACL</name>
<dbReference type="Proteomes" id="UP000310636">
    <property type="component" value="Unassembled WGS sequence"/>
</dbReference>
<dbReference type="InterPro" id="IPR025883">
    <property type="entry name" value="Cadherin-like_domain"/>
</dbReference>
<evidence type="ECO:0000256" key="2">
    <source>
        <dbReference type="ARBA" id="ARBA00022737"/>
    </source>
</evidence>
<reference evidence="8 9" key="1">
    <citation type="submission" date="2019-04" db="EMBL/GenBank/DDBJ databases">
        <title>Cohnella sp. nov. isolated from preserved vegetables.</title>
        <authorList>
            <person name="Lin S.-Y."/>
            <person name="Hung M.-H."/>
            <person name="Young C.-C."/>
        </authorList>
    </citation>
    <scope>NUCLEOTIDE SEQUENCE [LARGE SCALE GENOMIC DNA]</scope>
    <source>
        <strain evidence="8 9">CC-MHH1044</strain>
    </source>
</reference>
<dbReference type="PANTHER" id="PTHR45622:SF58">
    <property type="entry name" value="REGULATOR OF CHROMOSOME CONDENSATION DOMAIN-CONTAINING PROTEIN"/>
    <property type="match status" value="1"/>
</dbReference>
<dbReference type="Pfam" id="PF12733">
    <property type="entry name" value="Cadherin-like"/>
    <property type="match status" value="1"/>
</dbReference>
<comment type="caution">
    <text evidence="8">The sequence shown here is derived from an EMBL/GenBank/DDBJ whole genome shotgun (WGS) entry which is preliminary data.</text>
</comment>
<feature type="domain" description="SLH" evidence="7">
    <location>
        <begin position="1957"/>
        <end position="2020"/>
    </location>
</feature>
<keyword evidence="9" id="KW-1185">Reference proteome</keyword>
<dbReference type="RefSeq" id="WP_136370884.1">
    <property type="nucleotide sequence ID" value="NZ_SSOB01000019.1"/>
</dbReference>
<dbReference type="InterPro" id="IPR009091">
    <property type="entry name" value="RCC1/BLIP-II"/>
</dbReference>
<dbReference type="SUPFAM" id="SSF50985">
    <property type="entry name" value="RCC1/BLIP-II"/>
    <property type="match status" value="1"/>
</dbReference>
<feature type="region of interest" description="Disordered" evidence="6">
    <location>
        <begin position="1652"/>
        <end position="1681"/>
    </location>
</feature>